<evidence type="ECO:0000313" key="2">
    <source>
        <dbReference type="Proteomes" id="UP000030161"/>
    </source>
</evidence>
<gene>
    <name evidence="1" type="ORF">MG3_04505</name>
</gene>
<evidence type="ECO:0000313" key="1">
    <source>
        <dbReference type="EMBL" id="KGR07668.1"/>
    </source>
</evidence>
<name>A0AB34PQ34_CANAX</name>
<comment type="caution">
    <text evidence="1">The sequence shown here is derived from an EMBL/GenBank/DDBJ whole genome shotgun (WGS) entry which is preliminary data.</text>
</comment>
<proteinExistence type="predicted"/>
<sequence length="101" mass="12329">MFNHFDNSDTRVLHSIWQNDNSVSFIMNCNVVNIRQQFQFSQFFSIRQFMPDFHFIFIYSFSYRLGAFKYSRLIWTHSPQFSIQGLHPHIQFIRHQSVMFP</sequence>
<dbReference type="Proteomes" id="UP000030161">
    <property type="component" value="Unassembled WGS sequence"/>
</dbReference>
<dbReference type="AlphaFoldDB" id="A0AB34PQ34"/>
<protein>
    <submittedName>
        <fullName evidence="1">Uncharacterized protein</fullName>
    </submittedName>
</protein>
<dbReference type="EMBL" id="AJIX01000032">
    <property type="protein sequence ID" value="KGR07668.1"/>
    <property type="molecule type" value="Genomic_DNA"/>
</dbReference>
<organism evidence="1 2">
    <name type="scientific">Candida albicans P78048</name>
    <dbReference type="NCBI Taxonomy" id="1094989"/>
    <lineage>
        <taxon>Eukaryota</taxon>
        <taxon>Fungi</taxon>
        <taxon>Dikarya</taxon>
        <taxon>Ascomycota</taxon>
        <taxon>Saccharomycotina</taxon>
        <taxon>Pichiomycetes</taxon>
        <taxon>Debaryomycetaceae</taxon>
        <taxon>Candida/Lodderomyces clade</taxon>
        <taxon>Candida</taxon>
    </lineage>
</organism>
<reference evidence="1 2" key="1">
    <citation type="submission" date="2013-12" db="EMBL/GenBank/DDBJ databases">
        <title>The Genome Sequence of Candida albicans P78048.</title>
        <authorList>
            <consortium name="The Broad Institute Genome Sequencing Platform"/>
            <consortium name="The Broad Institute Genome Sequencing Center for Infectious Disease"/>
            <person name="Cuomo C."/>
            <person name="Bennett R."/>
            <person name="Hirakawa M."/>
            <person name="Noverr M."/>
            <person name="Mitchell A."/>
            <person name="Young S.K."/>
            <person name="Zeng Q."/>
            <person name="Gargeya S."/>
            <person name="Fitzgerald M."/>
            <person name="Abouelleil A."/>
            <person name="Alvarado L."/>
            <person name="Berlin A.M."/>
            <person name="Chapman S.B."/>
            <person name="Dewar J."/>
            <person name="Goldberg J."/>
            <person name="Griggs A."/>
            <person name="Gujja S."/>
            <person name="Hansen M."/>
            <person name="Howarth C."/>
            <person name="Imamovic A."/>
            <person name="Larimer J."/>
            <person name="McCowan C."/>
            <person name="Murphy C."/>
            <person name="Pearson M."/>
            <person name="Priest M."/>
            <person name="Roberts A."/>
            <person name="Saif S."/>
            <person name="Shea T."/>
            <person name="Sykes S."/>
            <person name="Wortman J."/>
            <person name="Nusbaum C."/>
            <person name="Birren B."/>
        </authorList>
    </citation>
    <scope>NUCLEOTIDE SEQUENCE [LARGE SCALE GENOMIC DNA]</scope>
    <source>
        <strain evidence="1 2">P78048</strain>
    </source>
</reference>
<accession>A0AB34PQ34</accession>